<comment type="caution">
    <text evidence="5">The sequence shown here is derived from an EMBL/GenBank/DDBJ whole genome shotgun (WGS) entry which is preliminary data.</text>
</comment>
<evidence type="ECO:0000313" key="6">
    <source>
        <dbReference type="Proteomes" id="UP000253426"/>
    </source>
</evidence>
<dbReference type="SMART" id="SM00560">
    <property type="entry name" value="LamGL"/>
    <property type="match status" value="1"/>
</dbReference>
<evidence type="ECO:0000259" key="4">
    <source>
        <dbReference type="SMART" id="SM00560"/>
    </source>
</evidence>
<sequence>MRFARASFLYAFFIISLAAGGVEVCAASPAKVQFNRDVRPILSDKCFHCHGFDSKKREAGLRLDVREDAIKDKAITPGDPLKSEALVRILSTDPDEHMPPAKSKLGSLTPAEVDILKKWIEQGAEYEAHWAFIPVQKPELGMPGAGSVSPIDDIVGSGLAERGIKPQKEATAETLIRRVSFDLTGLPPSSAEVLAFKKAYAAEPDKAYAALVDRLLASPQFGERMAVDWLDVSRYSDSFGFQVDRDRDVWMWRDWVISAFNRNLPFDQFATWQIAGDLLPDATDEQILATAFSRLHQQESEGGSVEEEYRVEYVADRVQTFATAFLGLTFECARCHDHKFDPISVQDYYGLFSLFQNIDEAGLYSFFTSSAPTPALSLVDEAGKKKLGELKARVDDLEKRTAALRESRRNAFEAWLQTDAANTHAGSVPGELGRYRFETLGKKNTLANDLKADQPAKLKGENMLVPGHAGQALLFTGDDAVDLPIGNFQRQEPFSISLWMQTPDVKDRAVVFHRSRAWTDAASRGYELLIEEGRLKWSLIHFWPGNAISVRAREPLPVKQWTHVTVSYDGSSRADGLKLYVNGKHAAVDVIRDSLTREITGGGGDNIALAERFRDKGFKGGMLDDFRVFGREVGAGEAALLYADKEGGAAAEQVSDKRLLQERFFATADEEWKSHLENLKVARAELYKAQDAAKEIMVMRELPEPKTAYILFRGEYNQRREVVPPSTPSAVPPFSKQPPKNRLDLAKWLTSPENPLFARVTVNRIWQSLFGRGLVKTSEDFGSQSERPLYPELLDWLAWHFRESGWDVKHLMKTIVMSRTYRQDSFGGAQVMADDPDNAWLARGPRFRLPAEMIRDNALAASGLLRPRTGGPPVRPYEMTEAFKPMKADAGDDAYRRSLYTIWRRTSPPPAMVAFDAPRRAVCIAKRERTDSPLQALILLNGTQYVEAARVLGEKLHREAKGDVKQMIIQGFLTCLSREPDAKEMDILQQLHAEQLAHFKQHPAEADALLKQGSAKRDASLPAPEAAAATVLVQALMNHDACVVKR</sequence>
<dbReference type="AlphaFoldDB" id="A0A366HTM2"/>
<dbReference type="Gene3D" id="2.60.120.200">
    <property type="match status" value="1"/>
</dbReference>
<dbReference type="InterPro" id="IPR022655">
    <property type="entry name" value="DUF1553"/>
</dbReference>
<organism evidence="5 6">
    <name type="scientific">Roseimicrobium gellanilyticum</name>
    <dbReference type="NCBI Taxonomy" id="748857"/>
    <lineage>
        <taxon>Bacteria</taxon>
        <taxon>Pseudomonadati</taxon>
        <taxon>Verrucomicrobiota</taxon>
        <taxon>Verrucomicrobiia</taxon>
        <taxon>Verrucomicrobiales</taxon>
        <taxon>Verrucomicrobiaceae</taxon>
        <taxon>Roseimicrobium</taxon>
    </lineage>
</organism>
<feature type="signal peptide" evidence="3">
    <location>
        <begin position="1"/>
        <end position="18"/>
    </location>
</feature>
<feature type="chain" id="PRO_5016761276" evidence="3">
    <location>
        <begin position="19"/>
        <end position="1046"/>
    </location>
</feature>
<dbReference type="Pfam" id="PF13385">
    <property type="entry name" value="Laminin_G_3"/>
    <property type="match status" value="1"/>
</dbReference>
<dbReference type="PANTHER" id="PTHR35889">
    <property type="entry name" value="CYCLOINULO-OLIGOSACCHARIDE FRUCTANOTRANSFERASE-RELATED"/>
    <property type="match status" value="1"/>
</dbReference>
<dbReference type="EMBL" id="QNRR01000002">
    <property type="protein sequence ID" value="RBP46047.1"/>
    <property type="molecule type" value="Genomic_DNA"/>
</dbReference>
<keyword evidence="1 3" id="KW-0732">Signal</keyword>
<proteinExistence type="predicted"/>
<protein>
    <submittedName>
        <fullName evidence="5">Cytochrome c</fullName>
    </submittedName>
</protein>
<name>A0A366HTM2_9BACT</name>
<gene>
    <name evidence="5" type="ORF">DES53_102433</name>
</gene>
<dbReference type="InterPro" id="IPR013320">
    <property type="entry name" value="ConA-like_dom_sf"/>
</dbReference>
<evidence type="ECO:0000256" key="1">
    <source>
        <dbReference type="ARBA" id="ARBA00022729"/>
    </source>
</evidence>
<keyword evidence="6" id="KW-1185">Reference proteome</keyword>
<evidence type="ECO:0000313" key="5">
    <source>
        <dbReference type="EMBL" id="RBP46047.1"/>
    </source>
</evidence>
<dbReference type="Pfam" id="PF07587">
    <property type="entry name" value="PSD1"/>
    <property type="match status" value="1"/>
</dbReference>
<dbReference type="SUPFAM" id="SSF49899">
    <property type="entry name" value="Concanavalin A-like lectins/glucanases"/>
    <property type="match status" value="1"/>
</dbReference>
<dbReference type="OrthoDB" id="127107at2"/>
<dbReference type="InterPro" id="IPR011444">
    <property type="entry name" value="DUF1549"/>
</dbReference>
<dbReference type="InterPro" id="IPR011429">
    <property type="entry name" value="Cyt_c_Planctomycete-type"/>
</dbReference>
<dbReference type="Pfam" id="PF07583">
    <property type="entry name" value="PSCyt2"/>
    <property type="match status" value="1"/>
</dbReference>
<accession>A0A366HTM2</accession>
<evidence type="ECO:0000256" key="2">
    <source>
        <dbReference type="ARBA" id="ARBA00023157"/>
    </source>
</evidence>
<dbReference type="Proteomes" id="UP000253426">
    <property type="component" value="Unassembled WGS sequence"/>
</dbReference>
<feature type="domain" description="LamG-like jellyroll fold" evidence="4">
    <location>
        <begin position="492"/>
        <end position="636"/>
    </location>
</feature>
<dbReference type="InterPro" id="IPR006558">
    <property type="entry name" value="LamG-like"/>
</dbReference>
<dbReference type="PANTHER" id="PTHR35889:SF3">
    <property type="entry name" value="F-BOX DOMAIN-CONTAINING PROTEIN"/>
    <property type="match status" value="1"/>
</dbReference>
<keyword evidence="2" id="KW-1015">Disulfide bond</keyword>
<reference evidence="5 6" key="1">
    <citation type="submission" date="2018-06" db="EMBL/GenBank/DDBJ databases">
        <title>Genomic Encyclopedia of Type Strains, Phase IV (KMG-IV): sequencing the most valuable type-strain genomes for metagenomic binning, comparative biology and taxonomic classification.</title>
        <authorList>
            <person name="Goeker M."/>
        </authorList>
    </citation>
    <scope>NUCLEOTIDE SEQUENCE [LARGE SCALE GENOMIC DNA]</scope>
    <source>
        <strain evidence="5 6">DSM 25532</strain>
    </source>
</reference>
<dbReference type="Pfam" id="PF07635">
    <property type="entry name" value="PSCyt1"/>
    <property type="match status" value="1"/>
</dbReference>
<evidence type="ECO:0000256" key="3">
    <source>
        <dbReference type="SAM" id="SignalP"/>
    </source>
</evidence>